<dbReference type="GO" id="GO:0016740">
    <property type="term" value="F:transferase activity"/>
    <property type="evidence" value="ECO:0007669"/>
    <property type="project" value="UniProtKB-KW"/>
</dbReference>
<dbReference type="InterPro" id="IPR002376">
    <property type="entry name" value="Formyl_transf_N"/>
</dbReference>
<feature type="domain" description="Formyl transferase N-terminal" evidence="2">
    <location>
        <begin position="77"/>
        <end position="185"/>
    </location>
</feature>
<reference evidence="3 4" key="1">
    <citation type="journal article" date="2015" name="Nature">
        <title>rRNA introns, odd ribosomes, and small enigmatic genomes across a large radiation of phyla.</title>
        <authorList>
            <person name="Brown C.T."/>
            <person name="Hug L.A."/>
            <person name="Thomas B.C."/>
            <person name="Sharon I."/>
            <person name="Castelle C.J."/>
            <person name="Singh A."/>
            <person name="Wilkins M.J."/>
            <person name="Williams K.H."/>
            <person name="Banfield J.F."/>
        </authorList>
    </citation>
    <scope>NUCLEOTIDE SEQUENCE [LARGE SCALE GENOMIC DNA]</scope>
</reference>
<dbReference type="EMBL" id="LBZW01000006">
    <property type="protein sequence ID" value="KKR79528.1"/>
    <property type="molecule type" value="Genomic_DNA"/>
</dbReference>
<dbReference type="Proteomes" id="UP000034749">
    <property type="component" value="Unassembled WGS sequence"/>
</dbReference>
<evidence type="ECO:0000313" key="4">
    <source>
        <dbReference type="Proteomes" id="UP000034749"/>
    </source>
</evidence>
<sequence length="249" mass="28501">MILQDIGMVLVSSSRSKAYLQILLKHDIKPSHVIMIDHQRETLLPGQRISDVSQSQEIKDSSVPKKKSQDYFNPEEQLIETLTKHHISHEIIYSQDVNNPHVISALKNRREKYFIYSGFGGGILKSDILNIGKDFIHIHSGLIPSYRGSTTIYYSILNENKCTATAFFLNEHLDSGDIIKIKEFPKPKNGETIDFIYDAHIRSLLLLEVLQEYIKIGAFKRRAQSAQQGETYFIIHPVLKHLAILTCKK</sequence>
<dbReference type="AlphaFoldDB" id="A0A0G0TRB6"/>
<protein>
    <submittedName>
        <fullName evidence="3">Methionyl-tRNA formyltransferase-like protein</fullName>
    </submittedName>
</protein>
<comment type="caution">
    <text evidence="3">The sequence shown here is derived from an EMBL/GenBank/DDBJ whole genome shotgun (WGS) entry which is preliminary data.</text>
</comment>
<feature type="region of interest" description="Disordered" evidence="1">
    <location>
        <begin position="49"/>
        <end position="68"/>
    </location>
</feature>
<feature type="compositionally biased region" description="Basic and acidic residues" evidence="1">
    <location>
        <begin position="57"/>
        <end position="68"/>
    </location>
</feature>
<evidence type="ECO:0000259" key="2">
    <source>
        <dbReference type="Pfam" id="PF00551"/>
    </source>
</evidence>
<dbReference type="Pfam" id="PF00551">
    <property type="entry name" value="Formyl_trans_N"/>
    <property type="match status" value="1"/>
</dbReference>
<proteinExistence type="predicted"/>
<dbReference type="SUPFAM" id="SSF53328">
    <property type="entry name" value="Formyltransferase"/>
    <property type="match status" value="1"/>
</dbReference>
<name>A0A0G0TRB6_9BACT</name>
<evidence type="ECO:0000256" key="1">
    <source>
        <dbReference type="SAM" id="MobiDB-lite"/>
    </source>
</evidence>
<evidence type="ECO:0000313" key="3">
    <source>
        <dbReference type="EMBL" id="KKR79528.1"/>
    </source>
</evidence>
<keyword evidence="3" id="KW-0808">Transferase</keyword>
<dbReference type="InterPro" id="IPR036477">
    <property type="entry name" value="Formyl_transf_N_sf"/>
</dbReference>
<organism evidence="3 4">
    <name type="scientific">Candidatus Nomurabacteria bacterium GW2011_GWA2_40_9</name>
    <dbReference type="NCBI Taxonomy" id="1618734"/>
    <lineage>
        <taxon>Bacteria</taxon>
        <taxon>Candidatus Nomuraibacteriota</taxon>
    </lineage>
</organism>
<gene>
    <name evidence="3" type="ORF">UU24_C0006G0022</name>
</gene>
<dbReference type="Gene3D" id="3.40.50.170">
    <property type="entry name" value="Formyl transferase, N-terminal domain"/>
    <property type="match status" value="1"/>
</dbReference>
<accession>A0A0G0TRB6</accession>